<dbReference type="OrthoDB" id="5504890at2"/>
<dbReference type="AlphaFoldDB" id="A0A1H2FXT5"/>
<dbReference type="EMBL" id="LT629791">
    <property type="protein sequence ID" value="SDU12040.1"/>
    <property type="molecule type" value="Genomic_DNA"/>
</dbReference>
<keyword evidence="2" id="KW-1185">Reference proteome</keyword>
<protein>
    <submittedName>
        <fullName evidence="1">Uncharacterized protein</fullName>
    </submittedName>
</protein>
<dbReference type="RefSeq" id="WP_152690706.1">
    <property type="nucleotide sequence ID" value="NZ_KQ061225.1"/>
</dbReference>
<dbReference type="STRING" id="419479.SAMN04488563_0174"/>
<evidence type="ECO:0000313" key="2">
    <source>
        <dbReference type="Proteomes" id="UP000182977"/>
    </source>
</evidence>
<organism evidence="1 2">
    <name type="scientific">Jiangella alkaliphila</name>
    <dbReference type="NCBI Taxonomy" id="419479"/>
    <lineage>
        <taxon>Bacteria</taxon>
        <taxon>Bacillati</taxon>
        <taxon>Actinomycetota</taxon>
        <taxon>Actinomycetes</taxon>
        <taxon>Jiangellales</taxon>
        <taxon>Jiangellaceae</taxon>
        <taxon>Jiangella</taxon>
    </lineage>
</organism>
<gene>
    <name evidence="1" type="ORF">SAMN04488563_0174</name>
</gene>
<name>A0A1H2FXT5_9ACTN</name>
<reference evidence="2" key="1">
    <citation type="submission" date="2016-10" db="EMBL/GenBank/DDBJ databases">
        <authorList>
            <person name="Varghese N."/>
            <person name="Submissions S."/>
        </authorList>
    </citation>
    <scope>NUCLEOTIDE SEQUENCE [LARGE SCALE GENOMIC DNA]</scope>
    <source>
        <strain evidence="2">DSM 45079</strain>
    </source>
</reference>
<dbReference type="Proteomes" id="UP000182977">
    <property type="component" value="Chromosome I"/>
</dbReference>
<proteinExistence type="predicted"/>
<evidence type="ECO:0000313" key="1">
    <source>
        <dbReference type="EMBL" id="SDU12040.1"/>
    </source>
</evidence>
<sequence>MSKPAADLTIRPEPQLLGIYLNDHLAGSTAGVQLVRRLARSMRGTPVGEPLSGLADEIGADREELLAIMDELEVPIRRYKLYTAAAAELAGRLKFNGHLLTRSPLSVIVELEMLRLGIEGKASGWRTLRTVGAARGRPDVGRVDRLIERATEQAALIETLRVRAAARVFGVAA</sequence>
<accession>A0A1H2FXT5</accession>